<dbReference type="InterPro" id="IPR015943">
    <property type="entry name" value="WD40/YVTN_repeat-like_dom_sf"/>
</dbReference>
<keyword evidence="7" id="KW-1185">Reference proteome</keyword>
<feature type="domain" description="Pyrrolo-quinoline quinone repeat" evidence="5">
    <location>
        <begin position="83"/>
        <end position="314"/>
    </location>
</feature>
<dbReference type="HAMAP" id="MF_00923">
    <property type="entry name" value="OM_assembly_BamB"/>
    <property type="match status" value="1"/>
</dbReference>
<accession>A0A1I4QD03</accession>
<dbReference type="Pfam" id="PF13360">
    <property type="entry name" value="PQQ_2"/>
    <property type="match status" value="1"/>
</dbReference>
<evidence type="ECO:0000256" key="2">
    <source>
        <dbReference type="ARBA" id="ARBA00023136"/>
    </source>
</evidence>
<dbReference type="STRING" id="195064.SAMN05421721_10421"/>
<dbReference type="InterPro" id="IPR018391">
    <property type="entry name" value="PQQ_b-propeller_rpt"/>
</dbReference>
<comment type="subunit">
    <text evidence="4">Part of the Bam complex.</text>
</comment>
<evidence type="ECO:0000256" key="1">
    <source>
        <dbReference type="ARBA" id="ARBA00022729"/>
    </source>
</evidence>
<comment type="function">
    <text evidence="4">Part of the outer membrane protein assembly complex, which is involved in assembly and insertion of beta-barrel proteins into the outer membrane.</text>
</comment>
<dbReference type="OrthoDB" id="5173551at2"/>
<name>A0A1I4QD03_ECTMO</name>
<reference evidence="6 7" key="1">
    <citation type="submission" date="2016-10" db="EMBL/GenBank/DDBJ databases">
        <authorList>
            <person name="de Groot N.N."/>
        </authorList>
    </citation>
    <scope>NUCLEOTIDE SEQUENCE [LARGE SCALE GENOMIC DNA]</scope>
    <source>
        <strain evidence="6 7">DSM 4180</strain>
    </source>
</reference>
<gene>
    <name evidence="4" type="primary">bamB</name>
    <name evidence="6" type="ORF">SAMN05421721_10421</name>
</gene>
<sequence>MAASLHLRALPRLLALLALAALVSGCGLWTRDTTPPPSPLPELEAMVHPQAVWSRDTGSGSGGHYLQLSPHLAEDRVVAAGADGRVSAWTLEAGERLWETRLEGEITAGVGGGEGVVVVGTGEGRAVALDLEDGQILWRQRLSSEVMAVSGVDQGVVVVRTNDGHLYALDAETGETGWMAGRTTPALSLRGAAVPLLLPGRVAAGFDDGRVTLLGLARGNVLWETRAAVPSGRTELDRMADVDGRMAYADGVLYVAGYQGRVMALSISDGRTLWQRDLSSHRGLTLSGDRVLVTDAQGRVWALDRNTGGSLWQQDRLQRRGVTVPAVVASHAVVGDAEGYLHWLSLEDGRLLGRVRGDSAGIMGTLRVRDGTLYALGRGGELTAVRLPAEK</sequence>
<dbReference type="InterPro" id="IPR011047">
    <property type="entry name" value="Quinoprotein_ADH-like_sf"/>
</dbReference>
<evidence type="ECO:0000256" key="4">
    <source>
        <dbReference type="HAMAP-Rule" id="MF_00923"/>
    </source>
</evidence>
<dbReference type="GO" id="GO:0051205">
    <property type="term" value="P:protein insertion into membrane"/>
    <property type="evidence" value="ECO:0007669"/>
    <property type="project" value="UniProtKB-UniRule"/>
</dbReference>
<dbReference type="PANTHER" id="PTHR34512">
    <property type="entry name" value="CELL SURFACE PROTEIN"/>
    <property type="match status" value="1"/>
</dbReference>
<keyword evidence="1 4" id="KW-0732">Signal</keyword>
<dbReference type="RefSeq" id="WP_090483939.1">
    <property type="nucleotide sequence ID" value="NZ_FOUO01000004.1"/>
</dbReference>
<evidence type="ECO:0000313" key="7">
    <source>
        <dbReference type="Proteomes" id="UP000199556"/>
    </source>
</evidence>
<keyword evidence="3 4" id="KW-0998">Cell outer membrane</keyword>
<dbReference type="InterPro" id="IPR002372">
    <property type="entry name" value="PQQ_rpt_dom"/>
</dbReference>
<comment type="similarity">
    <text evidence="4">Belongs to the BamB family.</text>
</comment>
<dbReference type="NCBIfam" id="TIGR03300">
    <property type="entry name" value="assembly_YfgL"/>
    <property type="match status" value="1"/>
</dbReference>
<dbReference type="InterPro" id="IPR017687">
    <property type="entry name" value="BamB"/>
</dbReference>
<dbReference type="Gene3D" id="2.130.10.10">
    <property type="entry name" value="YVTN repeat-like/Quinoprotein amine dehydrogenase"/>
    <property type="match status" value="1"/>
</dbReference>
<dbReference type="EMBL" id="FOUO01000004">
    <property type="protein sequence ID" value="SFM37605.1"/>
    <property type="molecule type" value="Genomic_DNA"/>
</dbReference>
<dbReference type="PANTHER" id="PTHR34512:SF30">
    <property type="entry name" value="OUTER MEMBRANE PROTEIN ASSEMBLY FACTOR BAMB"/>
    <property type="match status" value="1"/>
</dbReference>
<organism evidence="6 7">
    <name type="scientific">Ectothiorhodospira mobilis</name>
    <dbReference type="NCBI Taxonomy" id="195064"/>
    <lineage>
        <taxon>Bacteria</taxon>
        <taxon>Pseudomonadati</taxon>
        <taxon>Pseudomonadota</taxon>
        <taxon>Gammaproteobacteria</taxon>
        <taxon>Chromatiales</taxon>
        <taxon>Ectothiorhodospiraceae</taxon>
        <taxon>Ectothiorhodospira</taxon>
    </lineage>
</organism>
<dbReference type="GO" id="GO:0043165">
    <property type="term" value="P:Gram-negative-bacterium-type cell outer membrane assembly"/>
    <property type="evidence" value="ECO:0007669"/>
    <property type="project" value="UniProtKB-UniRule"/>
</dbReference>
<evidence type="ECO:0000313" key="6">
    <source>
        <dbReference type="EMBL" id="SFM37605.1"/>
    </source>
</evidence>
<dbReference type="GO" id="GO:0009279">
    <property type="term" value="C:cell outer membrane"/>
    <property type="evidence" value="ECO:0007669"/>
    <property type="project" value="UniProtKB-SubCell"/>
</dbReference>
<evidence type="ECO:0000256" key="3">
    <source>
        <dbReference type="ARBA" id="ARBA00023237"/>
    </source>
</evidence>
<dbReference type="SUPFAM" id="SSF50998">
    <property type="entry name" value="Quinoprotein alcohol dehydrogenase-like"/>
    <property type="match status" value="1"/>
</dbReference>
<evidence type="ECO:0000259" key="5">
    <source>
        <dbReference type="Pfam" id="PF13360"/>
    </source>
</evidence>
<proteinExistence type="inferred from homology"/>
<keyword evidence="2 4" id="KW-0472">Membrane</keyword>
<dbReference type="SMART" id="SM00564">
    <property type="entry name" value="PQQ"/>
    <property type="match status" value="7"/>
</dbReference>
<dbReference type="Proteomes" id="UP000199556">
    <property type="component" value="Unassembled WGS sequence"/>
</dbReference>
<protein>
    <recommendedName>
        <fullName evidence="4">Outer membrane protein assembly factor BamB</fullName>
    </recommendedName>
</protein>
<dbReference type="AlphaFoldDB" id="A0A1I4QD03"/>
<comment type="subcellular location">
    <subcellularLocation>
        <location evidence="4">Cell outer membrane</location>
    </subcellularLocation>
</comment>